<proteinExistence type="predicted"/>
<keyword evidence="3" id="KW-1185">Reference proteome</keyword>
<accession>A0A084G3K6</accession>
<dbReference type="EMBL" id="JOWA01000105">
    <property type="protein sequence ID" value="KEZ41918.1"/>
    <property type="molecule type" value="Genomic_DNA"/>
</dbReference>
<dbReference type="InterPro" id="IPR033481">
    <property type="entry name" value="Dni1/Fig1"/>
</dbReference>
<gene>
    <name evidence="2" type="ORF">SAPIO_CDS6619</name>
</gene>
<dbReference type="Proteomes" id="UP000028545">
    <property type="component" value="Unassembled WGS sequence"/>
</dbReference>
<dbReference type="AlphaFoldDB" id="A0A084G3K6"/>
<name>A0A084G3K6_PSEDA</name>
<sequence>MHAISLTYLTFFLPVPIAVFYALSLAGCTSTSPALPSIYLASVDTSSGLTVRIGYFGACVLLNSTLSCVTTPYGTSPADAGTALGLPASQPLAQGEETRQQDSPLQIAFDLQRKIFLSLIAEAAALFGFSLLLLLLSLYVAKKSGAATENTFGSRFLHRSPTIFLNISTGLALVVAVSITQTGNALEYQEFKFTQMHLRVSQFQLSRFQ</sequence>
<dbReference type="KEGG" id="sapo:SAPIO_CDS6619"/>
<keyword evidence="1" id="KW-1133">Transmembrane helix</keyword>
<dbReference type="GeneID" id="27725691"/>
<dbReference type="VEuPathDB" id="FungiDB:SAPIO_CDS6619"/>
<feature type="transmembrane region" description="Helical" evidence="1">
    <location>
        <begin position="115"/>
        <end position="141"/>
    </location>
</feature>
<feature type="transmembrane region" description="Helical" evidence="1">
    <location>
        <begin position="6"/>
        <end position="28"/>
    </location>
</feature>
<dbReference type="OrthoDB" id="3524679at2759"/>
<organism evidence="2 3">
    <name type="scientific">Pseudallescheria apiosperma</name>
    <name type="common">Scedosporium apiospermum</name>
    <dbReference type="NCBI Taxonomy" id="563466"/>
    <lineage>
        <taxon>Eukaryota</taxon>
        <taxon>Fungi</taxon>
        <taxon>Dikarya</taxon>
        <taxon>Ascomycota</taxon>
        <taxon>Pezizomycotina</taxon>
        <taxon>Sordariomycetes</taxon>
        <taxon>Hypocreomycetidae</taxon>
        <taxon>Microascales</taxon>
        <taxon>Microascaceae</taxon>
        <taxon>Scedosporium</taxon>
    </lineage>
</organism>
<dbReference type="Pfam" id="PF12351">
    <property type="entry name" value="Fig1"/>
    <property type="match status" value="1"/>
</dbReference>
<keyword evidence="1" id="KW-0812">Transmembrane</keyword>
<keyword evidence="1" id="KW-0472">Membrane</keyword>
<protein>
    <submittedName>
        <fullName evidence="2">Uncharacterized protein</fullName>
    </submittedName>
</protein>
<evidence type="ECO:0000313" key="3">
    <source>
        <dbReference type="Proteomes" id="UP000028545"/>
    </source>
</evidence>
<evidence type="ECO:0000313" key="2">
    <source>
        <dbReference type="EMBL" id="KEZ41918.1"/>
    </source>
</evidence>
<comment type="caution">
    <text evidence="2">The sequence shown here is derived from an EMBL/GenBank/DDBJ whole genome shotgun (WGS) entry which is preliminary data.</text>
</comment>
<feature type="transmembrane region" description="Helical" evidence="1">
    <location>
        <begin position="161"/>
        <end position="179"/>
    </location>
</feature>
<evidence type="ECO:0000256" key="1">
    <source>
        <dbReference type="SAM" id="Phobius"/>
    </source>
</evidence>
<dbReference type="HOGENOM" id="CLU_1316068_0_0_1"/>
<reference evidence="2 3" key="1">
    <citation type="journal article" date="2014" name="Genome Announc.">
        <title>Draft genome sequence of the pathogenic fungus Scedosporium apiospermum.</title>
        <authorList>
            <person name="Vandeputte P."/>
            <person name="Ghamrawi S."/>
            <person name="Rechenmann M."/>
            <person name="Iltis A."/>
            <person name="Giraud S."/>
            <person name="Fleury M."/>
            <person name="Thornton C."/>
            <person name="Delhaes L."/>
            <person name="Meyer W."/>
            <person name="Papon N."/>
            <person name="Bouchara J.P."/>
        </authorList>
    </citation>
    <scope>NUCLEOTIDE SEQUENCE [LARGE SCALE GENOMIC DNA]</scope>
    <source>
        <strain evidence="2 3">IHEM 14462</strain>
    </source>
</reference>
<dbReference type="GO" id="GO:0016020">
    <property type="term" value="C:membrane"/>
    <property type="evidence" value="ECO:0007669"/>
    <property type="project" value="InterPro"/>
</dbReference>
<dbReference type="RefSeq" id="XP_016641717.1">
    <property type="nucleotide sequence ID" value="XM_016788673.1"/>
</dbReference>